<proteinExistence type="predicted"/>
<organism evidence="1">
    <name type="scientific">Myoviridae sp. ctxlX31</name>
    <dbReference type="NCBI Taxonomy" id="2827293"/>
    <lineage>
        <taxon>Viruses</taxon>
        <taxon>Duplodnaviria</taxon>
        <taxon>Heunggongvirae</taxon>
        <taxon>Uroviricota</taxon>
        <taxon>Caudoviricetes</taxon>
    </lineage>
</organism>
<evidence type="ECO:0000313" key="1">
    <source>
        <dbReference type="EMBL" id="DAE26144.1"/>
    </source>
</evidence>
<protein>
    <submittedName>
        <fullName evidence="1">RecT protein</fullName>
    </submittedName>
</protein>
<accession>A0A8S5R448</accession>
<dbReference type="EMBL" id="BK015810">
    <property type="protein sequence ID" value="DAE26144.1"/>
    <property type="molecule type" value="Genomic_DNA"/>
</dbReference>
<reference evidence="1" key="1">
    <citation type="journal article" date="2021" name="Proc. Natl. Acad. Sci. U.S.A.">
        <title>A Catalog of Tens of Thousands of Viruses from Human Metagenomes Reveals Hidden Associations with Chronic Diseases.</title>
        <authorList>
            <person name="Tisza M.J."/>
            <person name="Buck C.B."/>
        </authorList>
    </citation>
    <scope>NUCLEOTIDE SEQUENCE</scope>
    <source>
        <strain evidence="1">CtxlX31</strain>
    </source>
</reference>
<name>A0A8S5R448_9CAUD</name>
<sequence length="223" mass="25044">MDSTEIIVQEQKYELSSGTFATIENFKDIYDIGKMFASSTLVPQAYQGKAMDCTIAVDMANRMGVSPMFVMQNLYVVKGKPSWSGQACMSMIKATPIYKNVRPVYFGEPDTDSWGCYVRAEDKKTGEIINGAKVTIQMAKEEGWYSKKDKYGNETSKWQTMPELMLAYRAASFFAKVYIPNSLMGCAVEGEVEDISEPARVATDEPLMSIPEEVRQEAEEVFK</sequence>